<dbReference type="Pfam" id="PF02775">
    <property type="entry name" value="TPP_enzyme_C"/>
    <property type="match status" value="1"/>
</dbReference>
<dbReference type="GO" id="GO:0009099">
    <property type="term" value="P:L-valine biosynthetic process"/>
    <property type="evidence" value="ECO:0007669"/>
    <property type="project" value="TreeGrafter"/>
</dbReference>
<proteinExistence type="inferred from homology"/>
<dbReference type="GO" id="GO:0005948">
    <property type="term" value="C:acetolactate synthase complex"/>
    <property type="evidence" value="ECO:0007669"/>
    <property type="project" value="TreeGrafter"/>
</dbReference>
<dbReference type="InterPro" id="IPR011766">
    <property type="entry name" value="TPP_enzyme_TPP-bd"/>
</dbReference>
<dbReference type="PROSITE" id="PS00187">
    <property type="entry name" value="TPP_ENZYMES"/>
    <property type="match status" value="1"/>
</dbReference>
<evidence type="ECO:0000259" key="7">
    <source>
        <dbReference type="Pfam" id="PF02776"/>
    </source>
</evidence>
<dbReference type="Gene3D" id="3.40.50.1220">
    <property type="entry name" value="TPP-binding domain"/>
    <property type="match status" value="1"/>
</dbReference>
<dbReference type="InterPro" id="IPR012001">
    <property type="entry name" value="Thiamin_PyroP_enz_TPP-bd_dom"/>
</dbReference>
<evidence type="ECO:0000313" key="9">
    <source>
        <dbReference type="Proteomes" id="UP000484015"/>
    </source>
</evidence>
<dbReference type="Proteomes" id="UP000484015">
    <property type="component" value="Unassembled WGS sequence"/>
</dbReference>
<dbReference type="GO" id="GO:0000287">
    <property type="term" value="F:magnesium ion binding"/>
    <property type="evidence" value="ECO:0007669"/>
    <property type="project" value="InterPro"/>
</dbReference>
<gene>
    <name evidence="8" type="ORF">GM668_27770</name>
</gene>
<feature type="domain" description="Thiamine pyrophosphate enzyme N-terminal TPP-binding" evidence="7">
    <location>
        <begin position="22"/>
        <end position="135"/>
    </location>
</feature>
<evidence type="ECO:0000259" key="5">
    <source>
        <dbReference type="Pfam" id="PF00205"/>
    </source>
</evidence>
<dbReference type="SUPFAM" id="SSF52467">
    <property type="entry name" value="DHS-like NAD/FAD-binding domain"/>
    <property type="match status" value="1"/>
</dbReference>
<dbReference type="SUPFAM" id="SSF52518">
    <property type="entry name" value="Thiamin diphosphate-binding fold (THDP-binding)"/>
    <property type="match status" value="2"/>
</dbReference>
<dbReference type="Gene3D" id="3.40.50.970">
    <property type="match status" value="2"/>
</dbReference>
<sequence length="591" mass="63080">MQPTIARAPSSRNHAVSPVYSVADLLVAYLAQLDIDTVFGIPGGAIEPLYNALARHQKEGGNMQHFLARHEAGAAFMADGYARETGKIGVCIATSGPGATNMITAVATAYTNRVPMLVITAQPALPQHGRHALQDSGPTGVDIVGMFRYVTSYSALVTHYAHVEHMLMAALYEARAQSRPVHLSIPCDVLGSQAGTSEPTHNVASFLELSPVVDLRGIDAVASLLEPHGRAVILIGGGCANAIADIMQYVERTQSPFITTPDGVGLINPHHPLYHGVFGFGGHRSASAALADPAIAYIIAGGVSMGEWNTSGWHSSLMNKRLIHIDAFDSHLGRTPMACQHIRGDIGSAFRSLASLMPELPNKAGISGRKWSPLDMFDDPIAFQSDAMPLKPQRLMNKLGHCFPVDTAYLADAGNSVAWATHYLYPQPNLLHDARHQQRDGWLRVTPHYAPMGWAIAAAIGTAAGNPNAPVVCITGDGSMLMSGQELSVAVQEQLCVIYVVLNDRALGMVKHGQRLAGAASIAYQLPVTDFAAVARAQGGRGHTIKSVADLEALDIKAMCNHPGPTLLDVYIDPEETPPMESRLRILASKE</sequence>
<comment type="similarity">
    <text evidence="2 4">Belongs to the TPP enzyme family.</text>
</comment>
<dbReference type="InterPro" id="IPR045229">
    <property type="entry name" value="TPP_enz"/>
</dbReference>
<feature type="domain" description="Thiamine pyrophosphate enzyme central" evidence="5">
    <location>
        <begin position="218"/>
        <end position="352"/>
    </location>
</feature>
<dbReference type="CDD" id="cd07035">
    <property type="entry name" value="TPP_PYR_POX_like"/>
    <property type="match status" value="1"/>
</dbReference>
<evidence type="ECO:0000256" key="3">
    <source>
        <dbReference type="ARBA" id="ARBA00023052"/>
    </source>
</evidence>
<organism evidence="8 9">
    <name type="scientific">Pseudoduganella ginsengisoli</name>
    <dbReference type="NCBI Taxonomy" id="1462440"/>
    <lineage>
        <taxon>Bacteria</taxon>
        <taxon>Pseudomonadati</taxon>
        <taxon>Pseudomonadota</taxon>
        <taxon>Betaproteobacteria</taxon>
        <taxon>Burkholderiales</taxon>
        <taxon>Oxalobacteraceae</taxon>
        <taxon>Telluria group</taxon>
        <taxon>Pseudoduganella</taxon>
    </lineage>
</organism>
<dbReference type="EMBL" id="WNLA01000032">
    <property type="protein sequence ID" value="MTW05882.1"/>
    <property type="molecule type" value="Genomic_DNA"/>
</dbReference>
<name>A0A6L6Q9I0_9BURK</name>
<comment type="cofactor">
    <cofactor evidence="1">
        <name>thiamine diphosphate</name>
        <dbReference type="ChEBI" id="CHEBI:58937"/>
    </cofactor>
</comment>
<dbReference type="GO" id="GO:0030976">
    <property type="term" value="F:thiamine pyrophosphate binding"/>
    <property type="evidence" value="ECO:0007669"/>
    <property type="project" value="InterPro"/>
</dbReference>
<dbReference type="InterPro" id="IPR000399">
    <property type="entry name" value="TPP-bd_CS"/>
</dbReference>
<dbReference type="InterPro" id="IPR029035">
    <property type="entry name" value="DHS-like_NAD/FAD-binding_dom"/>
</dbReference>
<dbReference type="GO" id="GO:0050660">
    <property type="term" value="F:flavin adenine dinucleotide binding"/>
    <property type="evidence" value="ECO:0007669"/>
    <property type="project" value="TreeGrafter"/>
</dbReference>
<dbReference type="RefSeq" id="WP_155442225.1">
    <property type="nucleotide sequence ID" value="NZ_WNLA01000032.1"/>
</dbReference>
<keyword evidence="3 4" id="KW-0786">Thiamine pyrophosphate</keyword>
<dbReference type="GO" id="GO:0003984">
    <property type="term" value="F:acetolactate synthase activity"/>
    <property type="evidence" value="ECO:0007669"/>
    <property type="project" value="TreeGrafter"/>
</dbReference>
<reference evidence="8 9" key="1">
    <citation type="submission" date="2019-11" db="EMBL/GenBank/DDBJ databases">
        <title>Type strains purchased from KCTC, JCM and DSMZ.</title>
        <authorList>
            <person name="Lu H."/>
        </authorList>
    </citation>
    <scope>NUCLEOTIDE SEQUENCE [LARGE SCALE GENOMIC DNA]</scope>
    <source>
        <strain evidence="8 9">KCTC 42409</strain>
    </source>
</reference>
<dbReference type="InterPro" id="IPR029061">
    <property type="entry name" value="THDP-binding"/>
</dbReference>
<keyword evidence="9" id="KW-1185">Reference proteome</keyword>
<evidence type="ECO:0000256" key="4">
    <source>
        <dbReference type="RuleBase" id="RU362132"/>
    </source>
</evidence>
<protein>
    <submittedName>
        <fullName evidence="8">Thiamine pyrophosphate-binding protein</fullName>
    </submittedName>
</protein>
<dbReference type="PANTHER" id="PTHR18968:SF13">
    <property type="entry name" value="ACETOLACTATE SYNTHASE CATALYTIC SUBUNIT, MITOCHONDRIAL"/>
    <property type="match status" value="1"/>
</dbReference>
<dbReference type="AlphaFoldDB" id="A0A6L6Q9I0"/>
<dbReference type="FunFam" id="3.40.50.970:FF:000007">
    <property type="entry name" value="Acetolactate synthase"/>
    <property type="match status" value="1"/>
</dbReference>
<dbReference type="Pfam" id="PF00205">
    <property type="entry name" value="TPP_enzyme_M"/>
    <property type="match status" value="1"/>
</dbReference>
<dbReference type="InterPro" id="IPR012000">
    <property type="entry name" value="Thiamin_PyroP_enz_cen_dom"/>
</dbReference>
<accession>A0A6L6Q9I0</accession>
<evidence type="ECO:0000256" key="1">
    <source>
        <dbReference type="ARBA" id="ARBA00001964"/>
    </source>
</evidence>
<evidence type="ECO:0000259" key="6">
    <source>
        <dbReference type="Pfam" id="PF02775"/>
    </source>
</evidence>
<dbReference type="OrthoDB" id="2254214at2"/>
<dbReference type="PANTHER" id="PTHR18968">
    <property type="entry name" value="THIAMINE PYROPHOSPHATE ENZYMES"/>
    <property type="match status" value="1"/>
</dbReference>
<comment type="caution">
    <text evidence="8">The sequence shown here is derived from an EMBL/GenBank/DDBJ whole genome shotgun (WGS) entry which is preliminary data.</text>
</comment>
<dbReference type="CDD" id="cd00568">
    <property type="entry name" value="TPP_enzymes"/>
    <property type="match status" value="1"/>
</dbReference>
<feature type="domain" description="Thiamine pyrophosphate enzyme TPP-binding" evidence="6">
    <location>
        <begin position="436"/>
        <end position="570"/>
    </location>
</feature>
<dbReference type="Pfam" id="PF02776">
    <property type="entry name" value="TPP_enzyme_N"/>
    <property type="match status" value="1"/>
</dbReference>
<evidence type="ECO:0000256" key="2">
    <source>
        <dbReference type="ARBA" id="ARBA00007812"/>
    </source>
</evidence>
<evidence type="ECO:0000313" key="8">
    <source>
        <dbReference type="EMBL" id="MTW05882.1"/>
    </source>
</evidence>
<dbReference type="GO" id="GO:0009097">
    <property type="term" value="P:isoleucine biosynthetic process"/>
    <property type="evidence" value="ECO:0007669"/>
    <property type="project" value="TreeGrafter"/>
</dbReference>